<comment type="caution">
    <text evidence="1">The sequence shown here is derived from an EMBL/GenBank/DDBJ whole genome shotgun (WGS) entry which is preliminary data.</text>
</comment>
<dbReference type="GO" id="GO:0044325">
    <property type="term" value="F:transmembrane transporter binding"/>
    <property type="evidence" value="ECO:0007669"/>
    <property type="project" value="InterPro"/>
</dbReference>
<sequence length="614" mass="68996">GSGSRSQATARASCHGIWSRDIPRDVTHVEVHSPDQRTRPSLQEIWSRYNTGVPASDRPIRTAGDRLPVYCGSLHSVQGEELPRQGSKFRTPGTEEAVTSSLVVEELSPAENVNDEVAEGLPRSLGLVVTDRTTASSKDTHLCEYPSTRLQQQCSSQFFGLDLSSEKLQDTLLQDDPRTVDSIAQMPFRVPSTDLTELEHSLDYWHHKHSRQNYDRATHGEDEPQSKVRYNDTGSLEEVNHEHQVDYVVQGGEESRYISCGQSAQYQYRQLWSLRATLAKNEYLLNQRITSKETVTSAVRSVASFKRSQSSVEIYPGYAVELPAGSSVGDGAVSYSSEEITHKTRRQMYISAANPRMKCTEVQSVYQCGFLSFDDSHDSFDTIDNECYSTDTNVIDEPQNYGIDGSSNDRQIHRLQQLRADSGYRSLENPPAPNLVTHQQSFDMAARLSPLNPISDTSYHIEMPVCYNTSHDSQGGDFNTKHRDSIEGVTEPVTRGYSTSLSLYCHEPDEGVAGLNSPPPTVTKFDFGPWEKCQRQKYRSASRKRREFGVGGGRHALAHIMTDAEYSRPYFFQNFGATYPRDYSVDEKSDALFREFSRCDPLMDNCEDTTSALQ</sequence>
<name>A0A6L2PUY9_COPFO</name>
<dbReference type="OrthoDB" id="6247020at2759"/>
<keyword evidence="2" id="KW-1185">Reference proteome</keyword>
<organism evidence="1 2">
    <name type="scientific">Coptotermes formosanus</name>
    <name type="common">Formosan subterranean termite</name>
    <dbReference type="NCBI Taxonomy" id="36987"/>
    <lineage>
        <taxon>Eukaryota</taxon>
        <taxon>Metazoa</taxon>
        <taxon>Ecdysozoa</taxon>
        <taxon>Arthropoda</taxon>
        <taxon>Hexapoda</taxon>
        <taxon>Insecta</taxon>
        <taxon>Pterygota</taxon>
        <taxon>Neoptera</taxon>
        <taxon>Polyneoptera</taxon>
        <taxon>Dictyoptera</taxon>
        <taxon>Blattodea</taxon>
        <taxon>Blattoidea</taxon>
        <taxon>Termitoidae</taxon>
        <taxon>Rhinotermitidae</taxon>
        <taxon>Coptotermes</taxon>
    </lineage>
</organism>
<dbReference type="GO" id="GO:0005886">
    <property type="term" value="C:plasma membrane"/>
    <property type="evidence" value="ECO:0007669"/>
    <property type="project" value="TreeGrafter"/>
</dbReference>
<dbReference type="InParanoid" id="A0A6L2PUY9"/>
<dbReference type="EMBL" id="BLKM01009380">
    <property type="protein sequence ID" value="GFG36433.1"/>
    <property type="molecule type" value="Genomic_DNA"/>
</dbReference>
<evidence type="ECO:0000313" key="1">
    <source>
        <dbReference type="EMBL" id="GFG36433.1"/>
    </source>
</evidence>
<dbReference type="GO" id="GO:0030141">
    <property type="term" value="C:secretory granule"/>
    <property type="evidence" value="ECO:0007669"/>
    <property type="project" value="TreeGrafter"/>
</dbReference>
<dbReference type="AlphaFoldDB" id="A0A6L2PUY9"/>
<dbReference type="GO" id="GO:0045955">
    <property type="term" value="P:negative regulation of calcium ion-dependent exocytosis"/>
    <property type="evidence" value="ECO:0007669"/>
    <property type="project" value="TreeGrafter"/>
</dbReference>
<reference evidence="2" key="1">
    <citation type="submission" date="2020-01" db="EMBL/GenBank/DDBJ databases">
        <title>Draft genome sequence of the Termite Coptotermes fromosanus.</title>
        <authorList>
            <person name="Itakura S."/>
            <person name="Yosikawa Y."/>
            <person name="Umezawa K."/>
        </authorList>
    </citation>
    <scope>NUCLEOTIDE SEQUENCE [LARGE SCALE GENOMIC DNA]</scope>
</reference>
<accession>A0A6L2PUY9</accession>
<dbReference type="PANTHER" id="PTHR28597:SF1">
    <property type="entry name" value="VOLTAGE-DEPENDENT CALCIUM CHANNEL BETA SUBUNIT-ASSOCIATED REGULATORY PROTEIN"/>
    <property type="match status" value="1"/>
</dbReference>
<feature type="non-terminal residue" evidence="1">
    <location>
        <position position="1"/>
    </location>
</feature>
<dbReference type="Proteomes" id="UP000502823">
    <property type="component" value="Unassembled WGS sequence"/>
</dbReference>
<protein>
    <submittedName>
        <fullName evidence="1">Uncharacterized protein</fullName>
    </submittedName>
</protein>
<evidence type="ECO:0000313" key="2">
    <source>
        <dbReference type="Proteomes" id="UP000502823"/>
    </source>
</evidence>
<proteinExistence type="predicted"/>
<dbReference type="InterPro" id="IPR037658">
    <property type="entry name" value="CBARP"/>
</dbReference>
<gene>
    <name evidence="1" type="ORF">Cfor_01788</name>
</gene>
<dbReference type="PANTHER" id="PTHR28597">
    <property type="entry name" value="VOLTAGE-DEPENDENT CALCIUM CHANNEL BETA SUBUNIT-ASSOCIATED REGULATORY PROTEIN"/>
    <property type="match status" value="1"/>
</dbReference>